<dbReference type="Proteomes" id="UP000826709">
    <property type="component" value="Chromosome"/>
</dbReference>
<reference evidence="1" key="1">
    <citation type="journal article" date="2005" name="Int. J. Syst. Evol. Microbiol.">
        <title>Methanofollis formosanus sp. nov., isolated from a fish pond.</title>
        <authorList>
            <person name="Wu S.Y."/>
            <person name="Chen S.C."/>
            <person name="Lai M.C."/>
        </authorList>
    </citation>
    <scope>NUCLEOTIDE SEQUENCE</scope>
    <source>
        <strain evidence="1">ML15</strain>
    </source>
</reference>
<protein>
    <submittedName>
        <fullName evidence="1">Uncharacterized protein</fullName>
    </submittedName>
</protein>
<accession>A0A8G1A164</accession>
<dbReference type="EMBL" id="CP037968">
    <property type="protein sequence ID" value="QYZ78543.1"/>
    <property type="molecule type" value="Genomic_DNA"/>
</dbReference>
<dbReference type="AlphaFoldDB" id="A0A8G1A164"/>
<dbReference type="KEGG" id="mfk:E2N92_03405"/>
<reference evidence="1" key="2">
    <citation type="submission" date="2019-03" db="EMBL/GenBank/DDBJ databases">
        <authorList>
            <person name="Chen S.-C."/>
            <person name="Wu S.-Y."/>
            <person name="Lai M.-C."/>
        </authorList>
    </citation>
    <scope>NUCLEOTIDE SEQUENCE</scope>
    <source>
        <strain evidence="1">ML15</strain>
    </source>
</reference>
<organism evidence="1 2">
    <name type="scientific">Methanofollis formosanus</name>
    <dbReference type="NCBI Taxonomy" id="299308"/>
    <lineage>
        <taxon>Archaea</taxon>
        <taxon>Methanobacteriati</taxon>
        <taxon>Methanobacteriota</taxon>
        <taxon>Stenosarchaea group</taxon>
        <taxon>Methanomicrobia</taxon>
        <taxon>Methanomicrobiales</taxon>
        <taxon>Methanomicrobiaceae</taxon>
        <taxon>Methanofollis</taxon>
    </lineage>
</organism>
<name>A0A8G1A164_9EURY</name>
<dbReference type="RefSeq" id="WP_220682303.1">
    <property type="nucleotide sequence ID" value="NZ_CP037968.1"/>
</dbReference>
<gene>
    <name evidence="1" type="ORF">E2N92_03405</name>
</gene>
<keyword evidence="2" id="KW-1185">Reference proteome</keyword>
<evidence type="ECO:0000313" key="1">
    <source>
        <dbReference type="EMBL" id="QYZ78543.1"/>
    </source>
</evidence>
<sequence>MDEIDFVQGHETFITPGDSWGVARVFTAHEMAEIKRRLAVLPTEKGCAGERQFTVAEQL</sequence>
<proteinExistence type="predicted"/>
<evidence type="ECO:0000313" key="2">
    <source>
        <dbReference type="Proteomes" id="UP000826709"/>
    </source>
</evidence>